<dbReference type="PROSITE" id="PS01361">
    <property type="entry name" value="ZF_DOF_1"/>
    <property type="match status" value="1"/>
</dbReference>
<feature type="compositionally biased region" description="Polar residues" evidence="10">
    <location>
        <begin position="282"/>
        <end position="300"/>
    </location>
</feature>
<evidence type="ECO:0000313" key="13">
    <source>
        <dbReference type="RefSeq" id="XP_015890953.3"/>
    </source>
</evidence>
<keyword evidence="7 8" id="KW-0539">Nucleus</keyword>
<feature type="domain" description="Dof-type" evidence="11">
    <location>
        <begin position="32"/>
        <end position="86"/>
    </location>
</feature>
<dbReference type="GO" id="GO:0008270">
    <property type="term" value="F:zinc ion binding"/>
    <property type="evidence" value="ECO:0007669"/>
    <property type="project" value="UniProtKB-KW"/>
</dbReference>
<feature type="region of interest" description="Disordered" evidence="10">
    <location>
        <begin position="73"/>
        <end position="118"/>
    </location>
</feature>
<evidence type="ECO:0000256" key="4">
    <source>
        <dbReference type="ARBA" id="ARBA00023015"/>
    </source>
</evidence>
<feature type="region of interest" description="Disordered" evidence="10">
    <location>
        <begin position="282"/>
        <end position="311"/>
    </location>
</feature>
<evidence type="ECO:0000256" key="8">
    <source>
        <dbReference type="PROSITE-ProRule" id="PRU00071"/>
    </source>
</evidence>
<dbReference type="GO" id="GO:0005634">
    <property type="term" value="C:nucleus"/>
    <property type="evidence" value="ECO:0007669"/>
    <property type="project" value="UniProtKB-SubCell"/>
</dbReference>
<dbReference type="InParanoid" id="A0A6P4AAE8"/>
<keyword evidence="5 8" id="KW-0238">DNA-binding</keyword>
<evidence type="ECO:0000256" key="9">
    <source>
        <dbReference type="RuleBase" id="RU369094"/>
    </source>
</evidence>
<dbReference type="GeneID" id="107425466"/>
<evidence type="ECO:0000256" key="2">
    <source>
        <dbReference type="ARBA" id="ARBA00022771"/>
    </source>
</evidence>
<evidence type="ECO:0000256" key="10">
    <source>
        <dbReference type="SAM" id="MobiDB-lite"/>
    </source>
</evidence>
<evidence type="ECO:0000256" key="3">
    <source>
        <dbReference type="ARBA" id="ARBA00022833"/>
    </source>
</evidence>
<dbReference type="GO" id="GO:0003700">
    <property type="term" value="F:DNA-binding transcription factor activity"/>
    <property type="evidence" value="ECO:0007669"/>
    <property type="project" value="UniProtKB-UniRule"/>
</dbReference>
<reference evidence="13" key="2">
    <citation type="submission" date="2025-08" db="UniProtKB">
        <authorList>
            <consortium name="RefSeq"/>
        </authorList>
    </citation>
    <scope>IDENTIFICATION</scope>
    <source>
        <tissue evidence="13">Seedling</tissue>
    </source>
</reference>
<sequence>MQPEREEMNLEDRRLKPEPENQQQHQQQQQPQKCPRCESLNTKFCYYNNYSLSQPRYFCKTCRRYWTQGGTLRNVPVGGGCRKGKRAKTSTSGQNSRSQAQPEPPLPPQQPSQQVQQNMANPPAIISSGSVMTTTPAMRTIEPGALPSQYYPGSGYLSSLAAIHSLNQSQPFDQALDVGTDQLAGNNSSNMSLLQGFSVSSFGSQQQQQHQIQPSQTHFYQTAGNRDKSINESLYQSEENLIQTAAGRSTSSSSPHEWPHNFMNTSGATTASSESALWTMGNTKATANTTSAGSSFNPNQWPDLPGYGPPP</sequence>
<keyword evidence="3 9" id="KW-0862">Zinc</keyword>
<reference evidence="12" key="1">
    <citation type="submission" date="2025-05" db="UniProtKB">
        <authorList>
            <consortium name="RefSeq"/>
        </authorList>
    </citation>
    <scope>NUCLEOTIDE SEQUENCE [LARGE SCALE GENOMIC DNA]</scope>
</reference>
<evidence type="ECO:0000256" key="7">
    <source>
        <dbReference type="ARBA" id="ARBA00023242"/>
    </source>
</evidence>
<dbReference type="GO" id="GO:0003677">
    <property type="term" value="F:DNA binding"/>
    <property type="evidence" value="ECO:0007669"/>
    <property type="project" value="UniProtKB-UniRule"/>
</dbReference>
<dbReference type="KEGG" id="zju:107425466"/>
<dbReference type="Proteomes" id="UP001652623">
    <property type="component" value="Chromosome 1"/>
</dbReference>
<dbReference type="PANTHER" id="PTHR31992:SF108">
    <property type="entry name" value="DOF ZINC FINGER PROTEIN"/>
    <property type="match status" value="1"/>
</dbReference>
<evidence type="ECO:0000313" key="12">
    <source>
        <dbReference type="Proteomes" id="UP001652623"/>
    </source>
</evidence>
<dbReference type="PANTHER" id="PTHR31992">
    <property type="entry name" value="DOF ZINC FINGER PROTEIN DOF1.4-RELATED"/>
    <property type="match status" value="1"/>
</dbReference>
<protein>
    <recommendedName>
        <fullName evidence="9">Dof zinc finger protein</fullName>
    </recommendedName>
</protein>
<dbReference type="Pfam" id="PF02701">
    <property type="entry name" value="Zn_ribbon_Dof"/>
    <property type="match status" value="1"/>
</dbReference>
<accession>A0A6P4AAE8</accession>
<organism evidence="12 13">
    <name type="scientific">Ziziphus jujuba</name>
    <name type="common">Chinese jujube</name>
    <name type="synonym">Ziziphus sativa</name>
    <dbReference type="NCBI Taxonomy" id="326968"/>
    <lineage>
        <taxon>Eukaryota</taxon>
        <taxon>Viridiplantae</taxon>
        <taxon>Streptophyta</taxon>
        <taxon>Embryophyta</taxon>
        <taxon>Tracheophyta</taxon>
        <taxon>Spermatophyta</taxon>
        <taxon>Magnoliopsida</taxon>
        <taxon>eudicotyledons</taxon>
        <taxon>Gunneridae</taxon>
        <taxon>Pentapetalae</taxon>
        <taxon>rosids</taxon>
        <taxon>fabids</taxon>
        <taxon>Rosales</taxon>
        <taxon>Rhamnaceae</taxon>
        <taxon>Paliureae</taxon>
        <taxon>Ziziphus</taxon>
    </lineage>
</organism>
<evidence type="ECO:0000259" key="11">
    <source>
        <dbReference type="PROSITE" id="PS50884"/>
    </source>
</evidence>
<dbReference type="PROSITE" id="PS50884">
    <property type="entry name" value="ZF_DOF_2"/>
    <property type="match status" value="1"/>
</dbReference>
<feature type="compositionally biased region" description="Low complexity" evidence="10">
    <location>
        <begin position="22"/>
        <end position="32"/>
    </location>
</feature>
<proteinExistence type="predicted"/>
<keyword evidence="4 9" id="KW-0805">Transcription regulation</keyword>
<feature type="compositionally biased region" description="Polar residues" evidence="10">
    <location>
        <begin position="89"/>
        <end position="98"/>
    </location>
</feature>
<dbReference type="InterPro" id="IPR003851">
    <property type="entry name" value="Znf_Dof"/>
</dbReference>
<evidence type="ECO:0000256" key="5">
    <source>
        <dbReference type="ARBA" id="ARBA00023125"/>
    </source>
</evidence>
<dbReference type="InterPro" id="IPR045174">
    <property type="entry name" value="Dof"/>
</dbReference>
<keyword evidence="1 9" id="KW-0479">Metal-binding</keyword>
<gene>
    <name evidence="13" type="primary">LOC107425466</name>
</gene>
<evidence type="ECO:0000256" key="1">
    <source>
        <dbReference type="ARBA" id="ARBA00022723"/>
    </source>
</evidence>
<comment type="subcellular location">
    <subcellularLocation>
        <location evidence="8 9">Nucleus</location>
    </subcellularLocation>
</comment>
<evidence type="ECO:0000256" key="6">
    <source>
        <dbReference type="ARBA" id="ARBA00023163"/>
    </source>
</evidence>
<dbReference type="RefSeq" id="XP_015890953.3">
    <property type="nucleotide sequence ID" value="XM_016035467.4"/>
</dbReference>
<keyword evidence="6 9" id="KW-0804">Transcription</keyword>
<keyword evidence="2 8" id="KW-0863">Zinc-finger</keyword>
<feature type="compositionally biased region" description="Basic and acidic residues" evidence="10">
    <location>
        <begin position="1"/>
        <end position="19"/>
    </location>
</feature>
<comment type="function">
    <text evidence="9">Transcription factor that binds specifically to a 5'-AA[AG]G-3' consensus core sequence.</text>
</comment>
<keyword evidence="12" id="KW-1185">Reference proteome</keyword>
<dbReference type="AlphaFoldDB" id="A0A6P4AAE8"/>
<name>A0A6P4AAE8_ZIZJJ</name>
<feature type="region of interest" description="Disordered" evidence="10">
    <location>
        <begin position="1"/>
        <end position="33"/>
    </location>
</feature>